<dbReference type="RefSeq" id="WP_161945995.1">
    <property type="nucleotide sequence ID" value="NZ_CP025066.1"/>
</dbReference>
<accession>A0A343TNT7</accession>
<dbReference type="OrthoDB" id="187789at2157"/>
<dbReference type="Proteomes" id="UP000263012">
    <property type="component" value="Chromosome"/>
</dbReference>
<protein>
    <submittedName>
        <fullName evidence="1">Uncharacterized protein</fullName>
    </submittedName>
</protein>
<reference evidence="2" key="1">
    <citation type="submission" date="2017-11" db="EMBL/GenBank/DDBJ databases">
        <title>Phenotypic and genomic properties of facultatively anaerobic sulfur-reducing natronoarchaea from hypersaline soda lakes.</title>
        <authorList>
            <person name="Sorokin D.Y."/>
            <person name="Kublanov I.V."/>
            <person name="Roman P."/>
            <person name="Sinninghe Damste J.S."/>
            <person name="Golyshin P.N."/>
            <person name="Rojo D."/>
            <person name="Ciordia S."/>
            <person name="Mena M.D.C."/>
            <person name="Ferrer M."/>
            <person name="Messina E."/>
            <person name="Smedile F."/>
            <person name="La Spada G."/>
            <person name="La Cono V."/>
            <person name="Yakimov M.M."/>
        </authorList>
    </citation>
    <scope>NUCLEOTIDE SEQUENCE [LARGE SCALE GENOMIC DNA]</scope>
    <source>
        <strain evidence="2">AArc-Sl</strain>
    </source>
</reference>
<dbReference type="KEGG" id="hdf:AArcSl_3152"/>
<evidence type="ECO:0000313" key="2">
    <source>
        <dbReference type="Proteomes" id="UP000263012"/>
    </source>
</evidence>
<gene>
    <name evidence="1" type="ORF">AArcSl_3152</name>
</gene>
<proteinExistence type="predicted"/>
<organism evidence="1 2">
    <name type="scientific">Halalkaliarchaeum desulfuricum</name>
    <dbReference type="NCBI Taxonomy" id="2055893"/>
    <lineage>
        <taxon>Archaea</taxon>
        <taxon>Methanobacteriati</taxon>
        <taxon>Methanobacteriota</taxon>
        <taxon>Stenosarchaea group</taxon>
        <taxon>Halobacteria</taxon>
        <taxon>Halobacteriales</taxon>
        <taxon>Haloferacaceae</taxon>
        <taxon>Halalkaliarchaeum</taxon>
    </lineage>
</organism>
<dbReference type="EMBL" id="CP025066">
    <property type="protein sequence ID" value="AUX10759.1"/>
    <property type="molecule type" value="Genomic_DNA"/>
</dbReference>
<evidence type="ECO:0000313" key="1">
    <source>
        <dbReference type="EMBL" id="AUX10759.1"/>
    </source>
</evidence>
<dbReference type="GeneID" id="43759826"/>
<sequence>MDIDEINVTLTDGESAVVEVPGEIPLTFNEPIEGMENTRTTFVADFTPVRRGQTDEYLLRPAAQGITVSYEDDE</sequence>
<keyword evidence="2" id="KW-1185">Reference proteome</keyword>
<dbReference type="AlphaFoldDB" id="A0A343TNT7"/>
<name>A0A343TNT7_9EURY</name>